<protein>
    <recommendedName>
        <fullName evidence="2">DUF4220 domain-containing protein</fullName>
    </recommendedName>
</protein>
<dbReference type="Pfam" id="PF13968">
    <property type="entry name" value="DUF4220"/>
    <property type="match status" value="1"/>
</dbReference>
<organism evidence="3 4">
    <name type="scientific">Ilex paraguariensis</name>
    <name type="common">yerba mate</name>
    <dbReference type="NCBI Taxonomy" id="185542"/>
    <lineage>
        <taxon>Eukaryota</taxon>
        <taxon>Viridiplantae</taxon>
        <taxon>Streptophyta</taxon>
        <taxon>Embryophyta</taxon>
        <taxon>Tracheophyta</taxon>
        <taxon>Spermatophyta</taxon>
        <taxon>Magnoliopsida</taxon>
        <taxon>eudicotyledons</taxon>
        <taxon>Gunneridae</taxon>
        <taxon>Pentapetalae</taxon>
        <taxon>asterids</taxon>
        <taxon>campanulids</taxon>
        <taxon>Aquifoliales</taxon>
        <taxon>Aquifoliaceae</taxon>
        <taxon>Ilex</taxon>
    </lineage>
</organism>
<keyword evidence="4" id="KW-1185">Reference proteome</keyword>
<evidence type="ECO:0000313" key="4">
    <source>
        <dbReference type="Proteomes" id="UP001642360"/>
    </source>
</evidence>
<gene>
    <name evidence="3" type="ORF">ILEXP_LOCUS46646</name>
</gene>
<comment type="caution">
    <text evidence="3">The sequence shown here is derived from an EMBL/GenBank/DDBJ whole genome shotgun (WGS) entry which is preliminary data.</text>
</comment>
<sequence>MLVLIRHLNQQGFCFTRVKQSVKDPEKGMEILPPGWKKLWEIWDIRSFIILSLSLQTFLIFFSSLRKRTASKWVIMPLWSAYLLADWAAGFAVGLISNSQGKTSGDNNADLLAFWAPFLLVHLGGPDPITAFALEDNELWLRHLLALLVQCLAAVYVFIQSLPNKLWIPTLLMLLAGIIKYAERTRSLYLASMDSFRESMNTKPNPGPNYAKLMDEYYSKKEARLPTRIEMIAEPDRVTKAVNKVKEGPLTDLEVVHYAYRNFESFKGLIVDLIFSFRERNQSREFFLKRSAKDAFKVIEVELNFIYEVLYTKVSVVHSGLGYIFRFISITSVVVALVLFHSKKKDNFKGFDVGITYTLLLGAIALDVIALAMFLFSDRTVVALHKLPENKVENMPEDTYTEEEPTKSHVSCFNRLMRLMRRRWSESISTYNLIYFCLHPRRLVKDKLVGYLGLRNFLDGLKYVGSKPFNDELRDHIFDELLAKSEIADDLETAKEICSSRGDWILRVENRVKNCNRFLPWILDVDYDESLLLWHIATELCYNTDDVHDPNKDPNKDRNVDGNEEQKKDFRKISKLLSDYMLYLVVMQPTMMSAVAGIGQIRFQDTCAEAKKFFGTGNFRGRQDEANICEVIIYVILSFFKYLLLFFILPPILIFNAVKKPFGGAKAEQGQVLLEAYPCYLRVMKFFGKEKLDWVEQQKEACRNILAVNTEVKPVTVKGDRSKSVLFDACLLAKKLKELEGKDGEPDKWEIMSKVWVELLSYAACHCRANAHAAQLSSGGQLISVVWLLMAHLGLGDQFQINEGNARAKLIVEK</sequence>
<dbReference type="InterPro" id="IPR007658">
    <property type="entry name" value="DUF594"/>
</dbReference>
<feature type="transmembrane region" description="Helical" evidence="1">
    <location>
        <begin position="165"/>
        <end position="182"/>
    </location>
</feature>
<keyword evidence="1" id="KW-1133">Transmembrane helix</keyword>
<dbReference type="Proteomes" id="UP001642360">
    <property type="component" value="Unassembled WGS sequence"/>
</dbReference>
<feature type="transmembrane region" description="Helical" evidence="1">
    <location>
        <begin position="45"/>
        <end position="62"/>
    </location>
</feature>
<feature type="transmembrane region" description="Helical" evidence="1">
    <location>
        <begin position="112"/>
        <end position="134"/>
    </location>
</feature>
<feature type="transmembrane region" description="Helical" evidence="1">
    <location>
        <begin position="141"/>
        <end position="159"/>
    </location>
</feature>
<dbReference type="InterPro" id="IPR025315">
    <property type="entry name" value="DUF4220"/>
</dbReference>
<evidence type="ECO:0000259" key="2">
    <source>
        <dbReference type="Pfam" id="PF13968"/>
    </source>
</evidence>
<feature type="domain" description="DUF4220" evidence="2">
    <location>
        <begin position="79"/>
        <end position="434"/>
    </location>
</feature>
<evidence type="ECO:0000256" key="1">
    <source>
        <dbReference type="SAM" id="Phobius"/>
    </source>
</evidence>
<feature type="transmembrane region" description="Helical" evidence="1">
    <location>
        <begin position="323"/>
        <end position="342"/>
    </location>
</feature>
<feature type="transmembrane region" description="Helical" evidence="1">
    <location>
        <begin position="74"/>
        <end position="97"/>
    </location>
</feature>
<keyword evidence="1" id="KW-0812">Transmembrane</keyword>
<dbReference type="Pfam" id="PF04578">
    <property type="entry name" value="DUF594"/>
    <property type="match status" value="1"/>
</dbReference>
<evidence type="ECO:0000313" key="3">
    <source>
        <dbReference type="EMBL" id="CAK9176781.1"/>
    </source>
</evidence>
<dbReference type="PANTHER" id="PTHR31325">
    <property type="entry name" value="OS01G0798800 PROTEIN-RELATED"/>
    <property type="match status" value="1"/>
</dbReference>
<name>A0ABC8U4W7_9AQUA</name>
<keyword evidence="1" id="KW-0472">Membrane</keyword>
<feature type="transmembrane region" description="Helical" evidence="1">
    <location>
        <begin position="354"/>
        <end position="376"/>
    </location>
</feature>
<accession>A0ABC8U4W7</accession>
<reference evidence="3 4" key="1">
    <citation type="submission" date="2024-02" db="EMBL/GenBank/DDBJ databases">
        <authorList>
            <person name="Vignale AGUSTIN F."/>
            <person name="Sosa J E."/>
            <person name="Modenutti C."/>
        </authorList>
    </citation>
    <scope>NUCLEOTIDE SEQUENCE [LARGE SCALE GENOMIC DNA]</scope>
</reference>
<feature type="transmembrane region" description="Helical" evidence="1">
    <location>
        <begin position="631"/>
        <end position="658"/>
    </location>
</feature>
<dbReference type="AlphaFoldDB" id="A0ABC8U4W7"/>
<dbReference type="EMBL" id="CAUOFW020006913">
    <property type="protein sequence ID" value="CAK9176781.1"/>
    <property type="molecule type" value="Genomic_DNA"/>
</dbReference>
<proteinExistence type="predicted"/>